<evidence type="ECO:0000313" key="2">
    <source>
        <dbReference type="EMBL" id="MFA9478206.1"/>
    </source>
</evidence>
<dbReference type="GO" id="GO:0016740">
    <property type="term" value="F:transferase activity"/>
    <property type="evidence" value="ECO:0007669"/>
    <property type="project" value="UniProtKB-KW"/>
</dbReference>
<dbReference type="Proteomes" id="UP001575105">
    <property type="component" value="Unassembled WGS sequence"/>
</dbReference>
<sequence length="361" mass="40360">MKPESDANGLLSSSEAPAVDVLLASLAGKRVYAVPLRGNNGDVLLELAMQHAFRRYGHRRVHRPGAADWICFRSSGAMNDFWCEGPRRLGEMARRFPDTPIVVLPSSFHFEQTDLSALLADRTGPTYLYARERISYRRLAQMKLPTAVHLGLGDDMALDLRDTPLVARWRAYRQWQPRDYVLVVERGDLEHPASDVPLCVSRPDVIEPMFRGVVKNAGRPYVHVLKRARWRRRGQWCCEPLSSEFESECRALLDEHYPQLASLPWRSADVSDFLKYSFREFCSLIAGAAVVVTTRLHAGLMANMLGVPVAFRDGRYGKIAGVYEYSIAGLPGVQLIGVATPTDRPDSLARAGDEPTLPPMG</sequence>
<organism evidence="2 3">
    <name type="scientific">Natronomicrosphaera hydrolytica</name>
    <dbReference type="NCBI Taxonomy" id="3242702"/>
    <lineage>
        <taxon>Bacteria</taxon>
        <taxon>Pseudomonadati</taxon>
        <taxon>Planctomycetota</taxon>
        <taxon>Phycisphaerae</taxon>
        <taxon>Phycisphaerales</taxon>
        <taxon>Phycisphaeraceae</taxon>
        <taxon>Natronomicrosphaera</taxon>
    </lineage>
</organism>
<keyword evidence="3" id="KW-1185">Reference proteome</keyword>
<dbReference type="EMBL" id="JBGUBD010000004">
    <property type="protein sequence ID" value="MFA9478206.1"/>
    <property type="molecule type" value="Genomic_DNA"/>
</dbReference>
<evidence type="ECO:0000313" key="3">
    <source>
        <dbReference type="Proteomes" id="UP001575105"/>
    </source>
</evidence>
<keyword evidence="2" id="KW-0808">Transferase</keyword>
<accession>A0ABV4U3U6</accession>
<feature type="domain" description="Polysaccharide pyruvyl transferase" evidence="1">
    <location>
        <begin position="273"/>
        <end position="310"/>
    </location>
</feature>
<evidence type="ECO:0000259" key="1">
    <source>
        <dbReference type="Pfam" id="PF04230"/>
    </source>
</evidence>
<gene>
    <name evidence="2" type="ORF">ACERK3_07840</name>
</gene>
<reference evidence="2 3" key="1">
    <citation type="submission" date="2024-08" db="EMBL/GenBank/DDBJ databases">
        <title>Whole-genome sequencing of halo(alkali)philic microorganisms from hypersaline lakes.</title>
        <authorList>
            <person name="Sorokin D.Y."/>
            <person name="Merkel A.Y."/>
            <person name="Messina E."/>
            <person name="Yakimov M."/>
        </authorList>
    </citation>
    <scope>NUCLEOTIDE SEQUENCE [LARGE SCALE GENOMIC DNA]</scope>
    <source>
        <strain evidence="2 3">AB-hyl4</strain>
    </source>
</reference>
<dbReference type="InterPro" id="IPR007345">
    <property type="entry name" value="Polysacch_pyruvyl_Trfase"/>
</dbReference>
<comment type="caution">
    <text evidence="2">The sequence shown here is derived from an EMBL/GenBank/DDBJ whole genome shotgun (WGS) entry which is preliminary data.</text>
</comment>
<proteinExistence type="predicted"/>
<dbReference type="Pfam" id="PF04230">
    <property type="entry name" value="PS_pyruv_trans"/>
    <property type="match status" value="1"/>
</dbReference>
<name>A0ABV4U3U6_9BACT</name>
<dbReference type="RefSeq" id="WP_425345130.1">
    <property type="nucleotide sequence ID" value="NZ_JBGUBD010000004.1"/>
</dbReference>
<protein>
    <submittedName>
        <fullName evidence="2">Polysaccharide pyruvyl transferase family protein</fullName>
    </submittedName>
</protein>